<keyword evidence="6" id="KW-1185">Reference proteome</keyword>
<evidence type="ECO:0000259" key="3">
    <source>
        <dbReference type="PROSITE" id="PS50835"/>
    </source>
</evidence>
<feature type="domain" description="ShKT" evidence="4">
    <location>
        <begin position="286"/>
        <end position="321"/>
    </location>
</feature>
<accession>A0ABD0LC73</accession>
<feature type="coiled-coil region" evidence="2">
    <location>
        <begin position="226"/>
        <end position="253"/>
    </location>
</feature>
<dbReference type="PROSITE" id="PS50835">
    <property type="entry name" value="IG_LIKE"/>
    <property type="match status" value="1"/>
</dbReference>
<comment type="caution">
    <text evidence="5">The sequence shown here is derived from an EMBL/GenBank/DDBJ whole genome shotgun (WGS) entry which is preliminary data.</text>
</comment>
<gene>
    <name evidence="5" type="ORF">BaRGS_00011659</name>
</gene>
<dbReference type="InterPro" id="IPR007110">
    <property type="entry name" value="Ig-like_dom"/>
</dbReference>
<name>A0ABD0LC73_9CAEN</name>
<dbReference type="PROSITE" id="PS51670">
    <property type="entry name" value="SHKT"/>
    <property type="match status" value="1"/>
</dbReference>
<sequence length="382" mass="41357">MNSLVVTPHQHEQVGSHSYEHDVNLLQHTTNAALVLNHVTMADAGNYSVEVTAQDSSGQWSKMTHSAVLLVSSEQSAEVDATVVVEQQQIAVYDQDNDLHQVRLTCKSRGRAPDAVIWTDPSGSSETVNTSVNGEFSFLLSNPAKGGTYRCRIHPDSPAARCLDKGNAVLNGSAVEVDGVKARLSLLEAELNTPCSENHELKTENSDLKSHVDHLESGLESMNHTEQLLKAQIDNLTAIVQSLQQQLDQHVHSGNQVTPAGAAATTTSPSKTTTTVPAIATAAAGCSDLLTNCSTHYRIEQCCGLYESWFRAHCAESCGFCGSYGSWGVVPNRLCNDTIGHCDRLGADLCTSDQYEQYRAENCAGFCHLCDSKLVFLEEMFT</sequence>
<protein>
    <recommendedName>
        <fullName evidence="7">ShKT domain-containing protein</fullName>
    </recommendedName>
</protein>
<evidence type="ECO:0000313" key="5">
    <source>
        <dbReference type="EMBL" id="KAK7497129.1"/>
    </source>
</evidence>
<evidence type="ECO:0000259" key="4">
    <source>
        <dbReference type="PROSITE" id="PS51670"/>
    </source>
</evidence>
<keyword evidence="2" id="KW-0175">Coiled coil</keyword>
<dbReference type="InterPro" id="IPR003582">
    <property type="entry name" value="ShKT_dom"/>
</dbReference>
<proteinExistence type="predicted"/>
<reference evidence="5 6" key="1">
    <citation type="journal article" date="2023" name="Sci. Data">
        <title>Genome assembly of the Korean intertidal mud-creeper Batillaria attramentaria.</title>
        <authorList>
            <person name="Patra A.K."/>
            <person name="Ho P.T."/>
            <person name="Jun S."/>
            <person name="Lee S.J."/>
            <person name="Kim Y."/>
            <person name="Won Y.J."/>
        </authorList>
    </citation>
    <scope>NUCLEOTIDE SEQUENCE [LARGE SCALE GENOMIC DNA]</scope>
    <source>
        <strain evidence="5">Wonlab-2016</strain>
    </source>
</reference>
<organism evidence="5 6">
    <name type="scientific">Batillaria attramentaria</name>
    <dbReference type="NCBI Taxonomy" id="370345"/>
    <lineage>
        <taxon>Eukaryota</taxon>
        <taxon>Metazoa</taxon>
        <taxon>Spiralia</taxon>
        <taxon>Lophotrochozoa</taxon>
        <taxon>Mollusca</taxon>
        <taxon>Gastropoda</taxon>
        <taxon>Caenogastropoda</taxon>
        <taxon>Sorbeoconcha</taxon>
        <taxon>Cerithioidea</taxon>
        <taxon>Batillariidae</taxon>
        <taxon>Batillaria</taxon>
    </lineage>
</organism>
<evidence type="ECO:0008006" key="7">
    <source>
        <dbReference type="Google" id="ProtNLM"/>
    </source>
</evidence>
<evidence type="ECO:0000313" key="6">
    <source>
        <dbReference type="Proteomes" id="UP001519460"/>
    </source>
</evidence>
<feature type="domain" description="Ig-like" evidence="3">
    <location>
        <begin position="102"/>
        <end position="153"/>
    </location>
</feature>
<dbReference type="Pfam" id="PF01549">
    <property type="entry name" value="ShK"/>
    <property type="match status" value="2"/>
</dbReference>
<dbReference type="Gene3D" id="2.60.40.10">
    <property type="entry name" value="Immunoglobulins"/>
    <property type="match status" value="1"/>
</dbReference>
<comment type="caution">
    <text evidence="1">Lacks conserved residue(s) required for the propagation of feature annotation.</text>
</comment>
<dbReference type="SMART" id="SM00254">
    <property type="entry name" value="ShKT"/>
    <property type="match status" value="2"/>
</dbReference>
<dbReference type="Proteomes" id="UP001519460">
    <property type="component" value="Unassembled WGS sequence"/>
</dbReference>
<evidence type="ECO:0000256" key="2">
    <source>
        <dbReference type="SAM" id="Coils"/>
    </source>
</evidence>
<dbReference type="EMBL" id="JACVVK020000061">
    <property type="protein sequence ID" value="KAK7497129.1"/>
    <property type="molecule type" value="Genomic_DNA"/>
</dbReference>
<dbReference type="AlphaFoldDB" id="A0ABD0LC73"/>
<evidence type="ECO:0000256" key="1">
    <source>
        <dbReference type="PROSITE-ProRule" id="PRU01005"/>
    </source>
</evidence>
<dbReference type="InterPro" id="IPR013783">
    <property type="entry name" value="Ig-like_fold"/>
</dbReference>